<name>A0ABS8UQ49_DATST</name>
<protein>
    <submittedName>
        <fullName evidence="1">Uncharacterized protein</fullName>
    </submittedName>
</protein>
<dbReference type="Proteomes" id="UP000823775">
    <property type="component" value="Unassembled WGS sequence"/>
</dbReference>
<reference evidence="1 2" key="1">
    <citation type="journal article" date="2021" name="BMC Genomics">
        <title>Datura genome reveals duplications of psychoactive alkaloid biosynthetic genes and high mutation rate following tissue culture.</title>
        <authorList>
            <person name="Rajewski A."/>
            <person name="Carter-House D."/>
            <person name="Stajich J."/>
            <person name="Litt A."/>
        </authorList>
    </citation>
    <scope>NUCLEOTIDE SEQUENCE [LARGE SCALE GENOMIC DNA]</scope>
    <source>
        <strain evidence="1">AR-01</strain>
    </source>
</reference>
<organism evidence="1 2">
    <name type="scientific">Datura stramonium</name>
    <name type="common">Jimsonweed</name>
    <name type="synonym">Common thornapple</name>
    <dbReference type="NCBI Taxonomy" id="4076"/>
    <lineage>
        <taxon>Eukaryota</taxon>
        <taxon>Viridiplantae</taxon>
        <taxon>Streptophyta</taxon>
        <taxon>Embryophyta</taxon>
        <taxon>Tracheophyta</taxon>
        <taxon>Spermatophyta</taxon>
        <taxon>Magnoliopsida</taxon>
        <taxon>eudicotyledons</taxon>
        <taxon>Gunneridae</taxon>
        <taxon>Pentapetalae</taxon>
        <taxon>asterids</taxon>
        <taxon>lamiids</taxon>
        <taxon>Solanales</taxon>
        <taxon>Solanaceae</taxon>
        <taxon>Solanoideae</taxon>
        <taxon>Datureae</taxon>
        <taxon>Datura</taxon>
    </lineage>
</organism>
<gene>
    <name evidence="1" type="ORF">HAX54_018821</name>
</gene>
<comment type="caution">
    <text evidence="1">The sequence shown here is derived from an EMBL/GenBank/DDBJ whole genome shotgun (WGS) entry which is preliminary data.</text>
</comment>
<proteinExistence type="predicted"/>
<sequence>MLAFRPTVAKDNGFSMAGSRLFRDSEEKREKRRRKYFVGGVRVVMAGVNKSPSLVDVMRGVRRLKGKREEEARVRRSSKQWRMEEEKREMFGGVSVDGRMGLRLRRRGEGREKCCGAWEG</sequence>
<keyword evidence="2" id="KW-1185">Reference proteome</keyword>
<accession>A0ABS8UQ49</accession>
<evidence type="ECO:0000313" key="2">
    <source>
        <dbReference type="Proteomes" id="UP000823775"/>
    </source>
</evidence>
<dbReference type="EMBL" id="JACEIK010002297">
    <property type="protein sequence ID" value="MCD9560298.1"/>
    <property type="molecule type" value="Genomic_DNA"/>
</dbReference>
<evidence type="ECO:0000313" key="1">
    <source>
        <dbReference type="EMBL" id="MCD9560298.1"/>
    </source>
</evidence>